<comment type="caution">
    <text evidence="2">The sequence shown here is derived from an EMBL/GenBank/DDBJ whole genome shotgun (WGS) entry which is preliminary data.</text>
</comment>
<keyword evidence="1" id="KW-0472">Membrane</keyword>
<feature type="transmembrane region" description="Helical" evidence="1">
    <location>
        <begin position="41"/>
        <end position="61"/>
    </location>
</feature>
<organism evidence="2 3">
    <name type="scientific">Penstemon smallii</name>
    <dbReference type="NCBI Taxonomy" id="265156"/>
    <lineage>
        <taxon>Eukaryota</taxon>
        <taxon>Viridiplantae</taxon>
        <taxon>Streptophyta</taxon>
        <taxon>Embryophyta</taxon>
        <taxon>Tracheophyta</taxon>
        <taxon>Spermatophyta</taxon>
        <taxon>Magnoliopsida</taxon>
        <taxon>eudicotyledons</taxon>
        <taxon>Gunneridae</taxon>
        <taxon>Pentapetalae</taxon>
        <taxon>asterids</taxon>
        <taxon>lamiids</taxon>
        <taxon>Lamiales</taxon>
        <taxon>Plantaginaceae</taxon>
        <taxon>Cheloneae</taxon>
        <taxon>Penstemon</taxon>
    </lineage>
</organism>
<dbReference type="Proteomes" id="UP001634393">
    <property type="component" value="Unassembled WGS sequence"/>
</dbReference>
<name>A0ABD3TRV4_9LAMI</name>
<protein>
    <submittedName>
        <fullName evidence="2">Uncharacterized protein</fullName>
    </submittedName>
</protein>
<dbReference type="AlphaFoldDB" id="A0ABD3TRV4"/>
<keyword evidence="1" id="KW-1133">Transmembrane helix</keyword>
<proteinExistence type="predicted"/>
<evidence type="ECO:0000313" key="3">
    <source>
        <dbReference type="Proteomes" id="UP001634393"/>
    </source>
</evidence>
<accession>A0ABD3TRV4</accession>
<keyword evidence="1" id="KW-0812">Transmembrane</keyword>
<dbReference type="EMBL" id="JBJXBP010000003">
    <property type="protein sequence ID" value="KAL3839296.1"/>
    <property type="molecule type" value="Genomic_DNA"/>
</dbReference>
<gene>
    <name evidence="2" type="ORF">ACJIZ3_023887</name>
</gene>
<reference evidence="2 3" key="1">
    <citation type="submission" date="2024-12" db="EMBL/GenBank/DDBJ databases">
        <title>The unique morphological basis and parallel evolutionary history of personate flowers in Penstemon.</title>
        <authorList>
            <person name="Depatie T.H."/>
            <person name="Wessinger C.A."/>
        </authorList>
    </citation>
    <scope>NUCLEOTIDE SEQUENCE [LARGE SCALE GENOMIC DNA]</scope>
    <source>
        <strain evidence="2">WTNN_2</strain>
        <tissue evidence="2">Leaf</tissue>
    </source>
</reference>
<evidence type="ECO:0000256" key="1">
    <source>
        <dbReference type="SAM" id="Phobius"/>
    </source>
</evidence>
<keyword evidence="3" id="KW-1185">Reference proteome</keyword>
<evidence type="ECO:0000313" key="2">
    <source>
        <dbReference type="EMBL" id="KAL3839296.1"/>
    </source>
</evidence>
<sequence length="82" mass="10049">MRDIFISIRGIFRLNRWSKNSMNLWLDVGHKQGTDIKKMRHILRIFINSMIMLNIIVLKIWKVWNARKPQKVLSNQFRELLW</sequence>